<dbReference type="KEGG" id="ifl:C1H71_19345"/>
<sequence>MNLNQLRKNGELKSSTPIVEEKQYLTFTLNQELFAVVIHSIKEIIEYPGVTEVPLMPQFMHGVINMRGAVIPVIDLAIRFGKDASHLGRRSCVVILEVFFADEYHEMGVLVDAVNEVLEIPAHQIEPAPEFGAKIRSEFIAGIGNINDKFVIILDVNHVLSLGEMTTMVTDKINFNHPTLSAPQNAE</sequence>
<dbReference type="InterPro" id="IPR002545">
    <property type="entry name" value="CheW-lke_dom"/>
</dbReference>
<reference evidence="2 3" key="1">
    <citation type="submission" date="2018-01" db="EMBL/GenBank/DDBJ databases">
        <title>Genome sequence of Iodobacter sp. strain PCH194 isolated from Indian Trans-Himalaya.</title>
        <authorList>
            <person name="Kumar V."/>
            <person name="Thakur V."/>
            <person name="Kumar S."/>
            <person name="Singh D."/>
        </authorList>
    </citation>
    <scope>NUCLEOTIDE SEQUENCE [LARGE SCALE GENOMIC DNA]</scope>
    <source>
        <strain evidence="2 3">PCH194</strain>
    </source>
</reference>
<protein>
    <submittedName>
        <fullName evidence="2">Chemotaxis protein CheW</fullName>
    </submittedName>
</protein>
<proteinExistence type="predicted"/>
<dbReference type="InterPro" id="IPR039315">
    <property type="entry name" value="CheW"/>
</dbReference>
<dbReference type="Proteomes" id="UP000515917">
    <property type="component" value="Chromosome"/>
</dbReference>
<dbReference type="AlphaFoldDB" id="A0A7G3GCZ8"/>
<name>A0A7G3GCZ8_9NEIS</name>
<feature type="domain" description="CheW-like" evidence="1">
    <location>
        <begin position="21"/>
        <end position="165"/>
    </location>
</feature>
<accession>A0A7G3GCZ8</accession>
<keyword evidence="3" id="KW-1185">Reference proteome</keyword>
<dbReference type="Gene3D" id="2.30.30.40">
    <property type="entry name" value="SH3 Domains"/>
    <property type="match status" value="1"/>
</dbReference>
<dbReference type="PANTHER" id="PTHR22617:SF41">
    <property type="entry name" value="CHEMOTAXIS SIGNAL TRANSDUCTION SYSTEM ADAPTOR PROTEIN CHEW"/>
    <property type="match status" value="1"/>
</dbReference>
<dbReference type="SMART" id="SM00260">
    <property type="entry name" value="CheW"/>
    <property type="match status" value="1"/>
</dbReference>
<dbReference type="InterPro" id="IPR036061">
    <property type="entry name" value="CheW-like_dom_sf"/>
</dbReference>
<evidence type="ECO:0000259" key="1">
    <source>
        <dbReference type="PROSITE" id="PS50851"/>
    </source>
</evidence>
<dbReference type="GO" id="GO:0006935">
    <property type="term" value="P:chemotaxis"/>
    <property type="evidence" value="ECO:0007669"/>
    <property type="project" value="InterPro"/>
</dbReference>
<dbReference type="GO" id="GO:0005829">
    <property type="term" value="C:cytosol"/>
    <property type="evidence" value="ECO:0007669"/>
    <property type="project" value="TreeGrafter"/>
</dbReference>
<dbReference type="GO" id="GO:0007165">
    <property type="term" value="P:signal transduction"/>
    <property type="evidence" value="ECO:0007669"/>
    <property type="project" value="InterPro"/>
</dbReference>
<dbReference type="PANTHER" id="PTHR22617">
    <property type="entry name" value="CHEMOTAXIS SENSOR HISTIDINE KINASE-RELATED"/>
    <property type="match status" value="1"/>
</dbReference>
<evidence type="ECO:0000313" key="2">
    <source>
        <dbReference type="EMBL" id="QBC45470.1"/>
    </source>
</evidence>
<dbReference type="Pfam" id="PF01584">
    <property type="entry name" value="CheW"/>
    <property type="match status" value="1"/>
</dbReference>
<organism evidence="2 3">
    <name type="scientific">Iodobacter fluviatilis</name>
    <dbReference type="NCBI Taxonomy" id="537"/>
    <lineage>
        <taxon>Bacteria</taxon>
        <taxon>Pseudomonadati</taxon>
        <taxon>Pseudomonadota</taxon>
        <taxon>Betaproteobacteria</taxon>
        <taxon>Neisseriales</taxon>
        <taxon>Chitinibacteraceae</taxon>
        <taxon>Iodobacter</taxon>
    </lineage>
</organism>
<dbReference type="SUPFAM" id="SSF50341">
    <property type="entry name" value="CheW-like"/>
    <property type="match status" value="1"/>
</dbReference>
<gene>
    <name evidence="2" type="ORF">C1H71_19345</name>
</gene>
<dbReference type="RefSeq" id="WP_130107975.1">
    <property type="nucleotide sequence ID" value="NZ_CP025781.1"/>
</dbReference>
<dbReference type="Gene3D" id="2.40.50.180">
    <property type="entry name" value="CheA-289, Domain 4"/>
    <property type="match status" value="1"/>
</dbReference>
<dbReference type="PROSITE" id="PS50851">
    <property type="entry name" value="CHEW"/>
    <property type="match status" value="1"/>
</dbReference>
<dbReference type="EMBL" id="CP025781">
    <property type="protein sequence ID" value="QBC45470.1"/>
    <property type="molecule type" value="Genomic_DNA"/>
</dbReference>
<evidence type="ECO:0000313" key="3">
    <source>
        <dbReference type="Proteomes" id="UP000515917"/>
    </source>
</evidence>